<organism evidence="1 2">
    <name type="scientific">Mycobacterium kansasii</name>
    <dbReference type="NCBI Taxonomy" id="1768"/>
    <lineage>
        <taxon>Bacteria</taxon>
        <taxon>Bacillati</taxon>
        <taxon>Actinomycetota</taxon>
        <taxon>Actinomycetes</taxon>
        <taxon>Mycobacteriales</taxon>
        <taxon>Mycobacteriaceae</taxon>
        <taxon>Mycobacterium</taxon>
    </lineage>
</organism>
<proteinExistence type="predicted"/>
<gene>
    <name evidence="1" type="ORF">BZL30_3197</name>
</gene>
<dbReference type="Proteomes" id="UP000189229">
    <property type="component" value="Unassembled WGS sequence"/>
</dbReference>
<evidence type="ECO:0000313" key="2">
    <source>
        <dbReference type="Proteomes" id="UP000189229"/>
    </source>
</evidence>
<reference evidence="1 2" key="1">
    <citation type="submission" date="2017-02" db="EMBL/GenBank/DDBJ databases">
        <title>Complete genome sequences of Mycobacterium kansasii strains isolated from rhesus macaques.</title>
        <authorList>
            <person name="Panda A."/>
            <person name="Nagaraj S."/>
            <person name="Zhao X."/>
            <person name="Tettelin H."/>
            <person name="Detolla L.J."/>
        </authorList>
    </citation>
    <scope>NUCLEOTIDE SEQUENCE [LARGE SCALE GENOMIC DNA]</scope>
    <source>
        <strain evidence="1 2">11-3813</strain>
    </source>
</reference>
<sequence length="46" mass="4942">MTKPITNGLTYSFTFNFEKAGQGTVMVPIAAPLAQPHEQATAPARH</sequence>
<dbReference type="Pfam" id="PF04314">
    <property type="entry name" value="PCuAC"/>
    <property type="match status" value="1"/>
</dbReference>
<dbReference type="EMBL" id="MVBM01000003">
    <property type="protein sequence ID" value="OOK75645.1"/>
    <property type="molecule type" value="Genomic_DNA"/>
</dbReference>
<name>A0A1V3X8W9_MYCKA</name>
<dbReference type="InterPro" id="IPR007410">
    <property type="entry name" value="LpqE-like"/>
</dbReference>
<comment type="caution">
    <text evidence="1">The sequence shown here is derived from an EMBL/GenBank/DDBJ whole genome shotgun (WGS) entry which is preliminary data.</text>
</comment>
<dbReference type="AlphaFoldDB" id="A0A1V3X8W9"/>
<accession>A0A1V3X8W9</accession>
<protein>
    <submittedName>
        <fullName evidence="1">Putative lipolpqE domain protein</fullName>
    </submittedName>
</protein>
<evidence type="ECO:0000313" key="1">
    <source>
        <dbReference type="EMBL" id="OOK75645.1"/>
    </source>
</evidence>